<feature type="compositionally biased region" description="Basic and acidic residues" evidence="1">
    <location>
        <begin position="114"/>
        <end position="137"/>
    </location>
</feature>
<evidence type="ECO:0000313" key="2">
    <source>
        <dbReference type="Proteomes" id="UP000887575"/>
    </source>
</evidence>
<evidence type="ECO:0000256" key="1">
    <source>
        <dbReference type="SAM" id="MobiDB-lite"/>
    </source>
</evidence>
<reference evidence="3" key="1">
    <citation type="submission" date="2024-02" db="UniProtKB">
        <authorList>
            <consortium name="WormBaseParasite"/>
        </authorList>
    </citation>
    <scope>IDENTIFICATION</scope>
</reference>
<organism evidence="2 3">
    <name type="scientific">Mesorhabditis belari</name>
    <dbReference type="NCBI Taxonomy" id="2138241"/>
    <lineage>
        <taxon>Eukaryota</taxon>
        <taxon>Metazoa</taxon>
        <taxon>Ecdysozoa</taxon>
        <taxon>Nematoda</taxon>
        <taxon>Chromadorea</taxon>
        <taxon>Rhabditida</taxon>
        <taxon>Rhabditina</taxon>
        <taxon>Rhabditomorpha</taxon>
        <taxon>Rhabditoidea</taxon>
        <taxon>Rhabditidae</taxon>
        <taxon>Mesorhabditinae</taxon>
        <taxon>Mesorhabditis</taxon>
    </lineage>
</organism>
<feature type="compositionally biased region" description="Low complexity" evidence="1">
    <location>
        <begin position="1"/>
        <end position="23"/>
    </location>
</feature>
<accession>A0AAF3EQ54</accession>
<proteinExistence type="predicted"/>
<keyword evidence="2" id="KW-1185">Reference proteome</keyword>
<dbReference type="WBParaSite" id="MBELARI_LOCUS15796">
    <property type="protein sequence ID" value="MBELARI_LOCUS15796"/>
    <property type="gene ID" value="MBELARI_LOCUS15796"/>
</dbReference>
<feature type="region of interest" description="Disordered" evidence="1">
    <location>
        <begin position="259"/>
        <end position="302"/>
    </location>
</feature>
<feature type="compositionally biased region" description="Basic and acidic residues" evidence="1">
    <location>
        <begin position="30"/>
        <end position="40"/>
    </location>
</feature>
<feature type="region of interest" description="Disordered" evidence="1">
    <location>
        <begin position="169"/>
        <end position="239"/>
    </location>
</feature>
<feature type="region of interest" description="Disordered" evidence="1">
    <location>
        <begin position="110"/>
        <end position="137"/>
    </location>
</feature>
<feature type="compositionally biased region" description="Low complexity" evidence="1">
    <location>
        <begin position="275"/>
        <end position="290"/>
    </location>
</feature>
<name>A0AAF3EQ54_9BILA</name>
<protein>
    <submittedName>
        <fullName evidence="3">Uncharacterized protein</fullName>
    </submittedName>
</protein>
<feature type="compositionally biased region" description="Acidic residues" evidence="1">
    <location>
        <begin position="45"/>
        <end position="57"/>
    </location>
</feature>
<dbReference type="AlphaFoldDB" id="A0AAF3EQ54"/>
<feature type="region of interest" description="Disordered" evidence="1">
    <location>
        <begin position="1"/>
        <end position="93"/>
    </location>
</feature>
<feature type="compositionally biased region" description="Basic and acidic residues" evidence="1">
    <location>
        <begin position="169"/>
        <end position="202"/>
    </location>
</feature>
<feature type="compositionally biased region" description="Polar residues" evidence="1">
    <location>
        <begin position="206"/>
        <end position="231"/>
    </location>
</feature>
<sequence length="302" mass="33561">MAPPKGTTPKTPKLTPRRTMTPKSSAKKRKEVEQKPKKEIALFSSEEDDKSADDDIKEADKSFAPPSPHSSRGRRSSGSSGKGRLVDLSMYGEDELQRDRDEVFALHTSCDSGKSVKDSKLKELPKESQKENQLDKSVIEAEISQISKDLDEFEDFELTIEYKKVERVKDKNEKKSAKDNYLDNKDENLFDVESESKDDRGDASSLDVNFSRTTNRTGVSTPKSAKTSSEFDSIYSPSAPLSAIGNSTFGDWSDISVLDSSKSASNRRGSKVETPRSSLKRSLPLSTSTPISALRPPKQRRK</sequence>
<dbReference type="Proteomes" id="UP000887575">
    <property type="component" value="Unassembled WGS sequence"/>
</dbReference>
<evidence type="ECO:0000313" key="3">
    <source>
        <dbReference type="WBParaSite" id="MBELARI_LOCUS15796"/>
    </source>
</evidence>